<accession>A0A2H3B471</accession>
<name>A0A2H3B471_9AGAR</name>
<organism evidence="1 2">
    <name type="scientific">Armillaria solidipes</name>
    <dbReference type="NCBI Taxonomy" id="1076256"/>
    <lineage>
        <taxon>Eukaryota</taxon>
        <taxon>Fungi</taxon>
        <taxon>Dikarya</taxon>
        <taxon>Basidiomycota</taxon>
        <taxon>Agaricomycotina</taxon>
        <taxon>Agaricomycetes</taxon>
        <taxon>Agaricomycetidae</taxon>
        <taxon>Agaricales</taxon>
        <taxon>Marasmiineae</taxon>
        <taxon>Physalacriaceae</taxon>
        <taxon>Armillaria</taxon>
    </lineage>
</organism>
<feature type="non-terminal residue" evidence="1">
    <location>
        <position position="183"/>
    </location>
</feature>
<dbReference type="STRING" id="1076256.A0A2H3B471"/>
<evidence type="ECO:0000313" key="2">
    <source>
        <dbReference type="Proteomes" id="UP000218334"/>
    </source>
</evidence>
<protein>
    <submittedName>
        <fullName evidence="1">Uncharacterized protein</fullName>
    </submittedName>
</protein>
<sequence>YRAKGFQPNIEDYQSYVRRRRQLFENNEVLRAALKHGGLIWRLAVEIEPQRFEDVVLSGPSRRVTQIGGVHRTADGDELWDEMLTKDQIDIICGVYKKAESDRRGQLTEHVSWFPKPTAWKGSGLDVGFWSADDESWYLHRVAKYLDGDFKCENQTEWRKSLKLCRDAPKVSEALETASRIFL</sequence>
<gene>
    <name evidence="1" type="ORF">ARMSODRAFT_863277</name>
</gene>
<dbReference type="EMBL" id="KZ293472">
    <property type="protein sequence ID" value="PBK61852.1"/>
    <property type="molecule type" value="Genomic_DNA"/>
</dbReference>
<proteinExistence type="predicted"/>
<dbReference type="Proteomes" id="UP000218334">
    <property type="component" value="Unassembled WGS sequence"/>
</dbReference>
<keyword evidence="2" id="KW-1185">Reference proteome</keyword>
<feature type="non-terminal residue" evidence="1">
    <location>
        <position position="1"/>
    </location>
</feature>
<evidence type="ECO:0000313" key="1">
    <source>
        <dbReference type="EMBL" id="PBK61852.1"/>
    </source>
</evidence>
<reference evidence="2" key="1">
    <citation type="journal article" date="2017" name="Nat. Ecol. Evol.">
        <title>Genome expansion and lineage-specific genetic innovations in the forest pathogenic fungi Armillaria.</title>
        <authorList>
            <person name="Sipos G."/>
            <person name="Prasanna A.N."/>
            <person name="Walter M.C."/>
            <person name="O'Connor E."/>
            <person name="Balint B."/>
            <person name="Krizsan K."/>
            <person name="Kiss B."/>
            <person name="Hess J."/>
            <person name="Varga T."/>
            <person name="Slot J."/>
            <person name="Riley R."/>
            <person name="Boka B."/>
            <person name="Rigling D."/>
            <person name="Barry K."/>
            <person name="Lee J."/>
            <person name="Mihaltcheva S."/>
            <person name="LaButti K."/>
            <person name="Lipzen A."/>
            <person name="Waldron R."/>
            <person name="Moloney N.M."/>
            <person name="Sperisen C."/>
            <person name="Kredics L."/>
            <person name="Vagvoelgyi C."/>
            <person name="Patrignani A."/>
            <person name="Fitzpatrick D."/>
            <person name="Nagy I."/>
            <person name="Doyle S."/>
            <person name="Anderson J.B."/>
            <person name="Grigoriev I.V."/>
            <person name="Gueldener U."/>
            <person name="Muensterkoetter M."/>
            <person name="Nagy L.G."/>
        </authorList>
    </citation>
    <scope>NUCLEOTIDE SEQUENCE [LARGE SCALE GENOMIC DNA]</scope>
    <source>
        <strain evidence="2">28-4</strain>
    </source>
</reference>
<dbReference type="AlphaFoldDB" id="A0A2H3B471"/>